<feature type="compositionally biased region" description="Basic and acidic residues" evidence="3">
    <location>
        <begin position="609"/>
        <end position="619"/>
    </location>
</feature>
<dbReference type="GO" id="GO:0005737">
    <property type="term" value="C:cytoplasm"/>
    <property type="evidence" value="ECO:0007669"/>
    <property type="project" value="UniProtKB-SubCell"/>
</dbReference>
<dbReference type="EMBL" id="CASHTH010004314">
    <property type="protein sequence ID" value="CAI8055966.1"/>
    <property type="molecule type" value="Genomic_DNA"/>
</dbReference>
<comment type="subcellular location">
    <subcellularLocation>
        <location evidence="1">Cytoplasm</location>
    </subcellularLocation>
</comment>
<feature type="region of interest" description="Disordered" evidence="3">
    <location>
        <begin position="888"/>
        <end position="993"/>
    </location>
</feature>
<feature type="compositionally biased region" description="Low complexity" evidence="3">
    <location>
        <begin position="1382"/>
        <end position="1392"/>
    </location>
</feature>
<feature type="compositionally biased region" description="Basic and acidic residues" evidence="3">
    <location>
        <begin position="896"/>
        <end position="908"/>
    </location>
</feature>
<protein>
    <submittedName>
        <fullName evidence="6">[F-actin]-monooxygenase mical1</fullName>
    </submittedName>
</protein>
<feature type="compositionally biased region" description="Low complexity" evidence="3">
    <location>
        <begin position="1321"/>
        <end position="1349"/>
    </location>
</feature>
<dbReference type="InterPro" id="IPR050540">
    <property type="entry name" value="F-actin_Monoox_Mical"/>
</dbReference>
<comment type="caution">
    <text evidence="6">The sequence shown here is derived from an EMBL/GenBank/DDBJ whole genome shotgun (WGS) entry which is preliminary data.</text>
</comment>
<dbReference type="Pfam" id="PF25413">
    <property type="entry name" value="Rossman_Mical"/>
    <property type="match status" value="1"/>
</dbReference>
<evidence type="ECO:0000259" key="5">
    <source>
        <dbReference type="Pfam" id="PF25413"/>
    </source>
</evidence>
<gene>
    <name evidence="6" type="ORF">GBAR_LOCUS30498</name>
</gene>
<dbReference type="Gene3D" id="1.20.58.2190">
    <property type="match status" value="1"/>
</dbReference>
<feature type="domain" description="PUB" evidence="4">
    <location>
        <begin position="1086"/>
        <end position="1148"/>
    </location>
</feature>
<dbReference type="InterPro" id="IPR036339">
    <property type="entry name" value="PUB-like_dom_sf"/>
</dbReference>
<feature type="compositionally biased region" description="Basic and acidic residues" evidence="3">
    <location>
        <begin position="777"/>
        <end position="799"/>
    </location>
</feature>
<evidence type="ECO:0000256" key="1">
    <source>
        <dbReference type="ARBA" id="ARBA00004496"/>
    </source>
</evidence>
<feature type="domain" description="[F-actin]-monooxygenase MICAL1-3-like Rossman" evidence="5">
    <location>
        <begin position="247"/>
        <end position="375"/>
    </location>
</feature>
<feature type="region of interest" description="Disordered" evidence="3">
    <location>
        <begin position="1313"/>
        <end position="1401"/>
    </location>
</feature>
<feature type="compositionally biased region" description="Basic and acidic residues" evidence="3">
    <location>
        <begin position="590"/>
        <end position="599"/>
    </location>
</feature>
<dbReference type="InterPro" id="IPR057494">
    <property type="entry name" value="Rossman_Mical"/>
</dbReference>
<dbReference type="InterPro" id="IPR018997">
    <property type="entry name" value="PUB_domain"/>
</dbReference>
<dbReference type="Proteomes" id="UP001174909">
    <property type="component" value="Unassembled WGS sequence"/>
</dbReference>
<dbReference type="PANTHER" id="PTHR23167">
    <property type="entry name" value="CALPONIN HOMOLOGY DOMAIN-CONTAINING PROTEIN DDB_G0272472-RELATED"/>
    <property type="match status" value="1"/>
</dbReference>
<feature type="compositionally biased region" description="Acidic residues" evidence="3">
    <location>
        <begin position="1362"/>
        <end position="1373"/>
    </location>
</feature>
<feature type="region of interest" description="Disordered" evidence="3">
    <location>
        <begin position="562"/>
        <end position="844"/>
    </location>
</feature>
<organism evidence="6 7">
    <name type="scientific">Geodia barretti</name>
    <name type="common">Barrett's horny sponge</name>
    <dbReference type="NCBI Taxonomy" id="519541"/>
    <lineage>
        <taxon>Eukaryota</taxon>
        <taxon>Metazoa</taxon>
        <taxon>Porifera</taxon>
        <taxon>Demospongiae</taxon>
        <taxon>Heteroscleromorpha</taxon>
        <taxon>Tetractinellida</taxon>
        <taxon>Astrophorina</taxon>
        <taxon>Geodiidae</taxon>
        <taxon>Geodia</taxon>
    </lineage>
</organism>
<evidence type="ECO:0000313" key="6">
    <source>
        <dbReference type="EMBL" id="CAI8055966.1"/>
    </source>
</evidence>
<feature type="region of interest" description="Disordered" evidence="3">
    <location>
        <begin position="484"/>
        <end position="524"/>
    </location>
</feature>
<reference evidence="6" key="1">
    <citation type="submission" date="2023-03" db="EMBL/GenBank/DDBJ databases">
        <authorList>
            <person name="Steffen K."/>
            <person name="Cardenas P."/>
        </authorList>
    </citation>
    <scope>NUCLEOTIDE SEQUENCE</scope>
</reference>
<dbReference type="SUPFAM" id="SSF143503">
    <property type="entry name" value="PUG domain-like"/>
    <property type="match status" value="1"/>
</dbReference>
<feature type="compositionally biased region" description="Polar residues" evidence="3">
    <location>
        <begin position="949"/>
        <end position="966"/>
    </location>
</feature>
<dbReference type="Gene3D" id="3.50.50.60">
    <property type="entry name" value="FAD/NAD(P)-binding domain"/>
    <property type="match status" value="1"/>
</dbReference>
<sequence>MPQEEEVDNRGENGPIQPTDGDRDRLFAQFSEATDLDQIVSLFRELCQETQVDPDGYESVYPSLKAGLTAWKPLSIWELLDARAELGVYETQNACRGRRVLVVGAGPVGLRMAIEVALLGARVDLVEKRSGFSRNNSLHLWPFLITDLRNLGAKKFYGRFATGSLDHICIRILQSILVKVCLILGVRVHVGVTFSSLVEPTASTGWRVSTQPPSCPVNTLEFDAVLAADGKKNSLPGFKLKEFRAKLALAITANFVNGNTQHENSVPEISGVSYVYRMDFFNSLSEKYGIELENIVYYKSETHYFVMTAKKPSLLKKGVLKKDYNDPKQLLSPSNIDTTALKKYTVEAADFSTEGALPLTFLKNDRGEDDVALFDFTSLFASENAARIVERKGRRILLCVAGDSLNEPFWPTGSGCGRGFLGAFDAAWMLKRYCGGISPLELVEEREALFYLLPQTTPERLGKNLTGYTIDPKTRYPNLSELVPPGDVSHLYDTDNPSAKPPPQVHKPARQLAPVPAKEATPPPSLVKAATVSEGLGPFCGKRSRSSEDLIAISEMTLAKNTASSSTKSEKEHASQVASPAEKNAASTQEKIKMFKAREASQCSQKPPLKTEKQKKTPPMEETPVSSKQSSAKETATNTPESPKSKQKGFRRLLRSKSKSPSPTLSSEDEAKEESTKQVKAKRVAGSPKKQEDAHPRPSGHPLGVAKQAKTGHPESPSTEAKQKTKNEAKRAEEENQPETAAASVADIVKRLDPHRPTTKQPSEEKKKKEKGKKERKPKEKEKKKSNEESKEKKDDGKSGGRLSFFKSKKSYDVSKATSQPSKKSSASPELKKKKKLNSEKQAVQQVAVHSLHLQQRIERLKELGVGRAETDGPGLVLSLEELRDLELSHGLIPVERGDGEGGEEARGGRSKSPAGQSEDGLESEESNRSRSSTPVCSSAGEEKRPRSRASNASTGAATYGTSSRGVSPIQGDWRVGATSGEEDGSEKDPAGEEMVVEEGEFTMERTPSVVETIRQLEPLSAAYSYDQMVTRRKAEERKSKEFELAELHRQSTAERSNPLWLARIIQGMGRCLERLRKDQKSVLATKTTLQIINTILSNVQLHRSDDTYRRVRVSSQRFNQKVWQFSEAAQFLARAGWVEIGDYIVLPMGQTVDNAKRVLDKHLNIVNQMLWSQQLELPDSPGVLRKMQERGTGAGRRRRTITAAMIARRQSYASRIVAESLIEVEEEQEAIEAELVRMNISTQCKEKESSPDPFDTCEVSEERVEEVRTMRAASAARNKWLERQRRESMEQRRDREYKLILESELYDLPQSAGLQVQAESTSSLTSPSPSHSLSVTPDPRSTSPSSTSAQDTLCASPEMGKEEEEEEEEEESGANVVEEGNSTSASANATADAQYSTPDSLRQDMMAYEKITLEAAAQVRQKWTES</sequence>
<dbReference type="InterPro" id="IPR036188">
    <property type="entry name" value="FAD/NAD-bd_sf"/>
</dbReference>
<feature type="compositionally biased region" description="Basic residues" evidence="3">
    <location>
        <begin position="645"/>
        <end position="658"/>
    </location>
</feature>
<feature type="compositionally biased region" description="Polar residues" evidence="3">
    <location>
        <begin position="624"/>
        <end position="642"/>
    </location>
</feature>
<keyword evidence="7" id="KW-1185">Reference proteome</keyword>
<dbReference type="Pfam" id="PF09409">
    <property type="entry name" value="PUB"/>
    <property type="match status" value="1"/>
</dbReference>
<accession>A0AA35TYF5</accession>
<dbReference type="SUPFAM" id="SSF51905">
    <property type="entry name" value="FAD/NAD(P)-binding domain"/>
    <property type="match status" value="1"/>
</dbReference>
<feature type="compositionally biased region" description="Basic and acidic residues" evidence="3">
    <location>
        <begin position="748"/>
        <end position="767"/>
    </location>
</feature>
<evidence type="ECO:0000256" key="2">
    <source>
        <dbReference type="ARBA" id="ARBA00022490"/>
    </source>
</evidence>
<feature type="region of interest" description="Disordered" evidence="3">
    <location>
        <begin position="1"/>
        <end position="23"/>
    </location>
</feature>
<proteinExistence type="predicted"/>
<feature type="compositionally biased region" description="Basic and acidic residues" evidence="3">
    <location>
        <begin position="721"/>
        <end position="734"/>
    </location>
</feature>
<evidence type="ECO:0000256" key="3">
    <source>
        <dbReference type="SAM" id="MobiDB-lite"/>
    </source>
</evidence>
<evidence type="ECO:0000259" key="4">
    <source>
        <dbReference type="Pfam" id="PF09409"/>
    </source>
</evidence>
<dbReference type="PANTHER" id="PTHR23167:SF54">
    <property type="entry name" value="[F-ACTIN]-MONOOXYGENASE MICAL"/>
    <property type="match status" value="1"/>
</dbReference>
<dbReference type="CDD" id="cd09212">
    <property type="entry name" value="PUB"/>
    <property type="match status" value="1"/>
</dbReference>
<evidence type="ECO:0000313" key="7">
    <source>
        <dbReference type="Proteomes" id="UP001174909"/>
    </source>
</evidence>
<keyword evidence="2" id="KW-0963">Cytoplasm</keyword>
<name>A0AA35TYF5_GEOBA</name>